<feature type="modified residue" description="4-aspartylphosphate" evidence="1">
    <location>
        <position position="63"/>
    </location>
</feature>
<name>K9ZZ10_DEIPD</name>
<evidence type="ECO:0000313" key="4">
    <source>
        <dbReference type="Proteomes" id="UP000010467"/>
    </source>
</evidence>
<dbReference type="Pfam" id="PF00072">
    <property type="entry name" value="Response_reg"/>
    <property type="match status" value="1"/>
</dbReference>
<evidence type="ECO:0000259" key="2">
    <source>
        <dbReference type="PROSITE" id="PS50110"/>
    </source>
</evidence>
<dbReference type="PROSITE" id="PS50110">
    <property type="entry name" value="RESPONSE_REGULATORY"/>
    <property type="match status" value="1"/>
</dbReference>
<keyword evidence="1" id="KW-0597">Phosphoprotein</keyword>
<dbReference type="SMART" id="SM00448">
    <property type="entry name" value="REC"/>
    <property type="match status" value="1"/>
</dbReference>
<dbReference type="OrthoDB" id="957707at2"/>
<reference evidence="4" key="1">
    <citation type="submission" date="2012-03" db="EMBL/GenBank/DDBJ databases">
        <title>Complete sequence of chromosome of Deinococcus peraridilitoris DSM 19664.</title>
        <authorList>
            <person name="Lucas S."/>
            <person name="Copeland A."/>
            <person name="Lapidus A."/>
            <person name="Glavina del Rio T."/>
            <person name="Dalin E."/>
            <person name="Tice H."/>
            <person name="Bruce D."/>
            <person name="Goodwin L."/>
            <person name="Pitluck S."/>
            <person name="Peters L."/>
            <person name="Mikhailova N."/>
            <person name="Lu M."/>
            <person name="Kyrpides N."/>
            <person name="Mavromatis K."/>
            <person name="Ivanova N."/>
            <person name="Brettin T."/>
            <person name="Detter J.C."/>
            <person name="Han C."/>
            <person name="Larimer F."/>
            <person name="Land M."/>
            <person name="Hauser L."/>
            <person name="Markowitz V."/>
            <person name="Cheng J.-F."/>
            <person name="Hugenholtz P."/>
            <person name="Woyke T."/>
            <person name="Wu D."/>
            <person name="Pukall R."/>
            <person name="Steenblock K."/>
            <person name="Brambilla E."/>
            <person name="Klenk H.-P."/>
            <person name="Eisen J.A."/>
        </authorList>
    </citation>
    <scope>NUCLEOTIDE SEQUENCE [LARGE SCALE GENOMIC DNA]</scope>
    <source>
        <strain evidence="4">DSM 19664 / LMG 22246 / CIP 109416 / KR-200</strain>
    </source>
</reference>
<dbReference type="GO" id="GO:0000160">
    <property type="term" value="P:phosphorelay signal transduction system"/>
    <property type="evidence" value="ECO:0007669"/>
    <property type="project" value="InterPro"/>
</dbReference>
<proteinExistence type="predicted"/>
<evidence type="ECO:0000256" key="1">
    <source>
        <dbReference type="PROSITE-ProRule" id="PRU00169"/>
    </source>
</evidence>
<dbReference type="RefSeq" id="WP_015235196.1">
    <property type="nucleotide sequence ID" value="NC_019793.1"/>
</dbReference>
<dbReference type="AlphaFoldDB" id="K9ZZ10"/>
<gene>
    <name evidence="3" type="ordered locus">Deipe_1339</name>
</gene>
<keyword evidence="3" id="KW-0238">DNA-binding</keyword>
<dbReference type="GO" id="GO:0003677">
    <property type="term" value="F:DNA binding"/>
    <property type="evidence" value="ECO:0007669"/>
    <property type="project" value="UniProtKB-KW"/>
</dbReference>
<dbReference type="PATRIC" id="fig|937777.3.peg.1343"/>
<dbReference type="STRING" id="937777.Deipe_1339"/>
<dbReference type="Proteomes" id="UP000010467">
    <property type="component" value="Chromosome"/>
</dbReference>
<dbReference type="InterPro" id="IPR052893">
    <property type="entry name" value="TCS_response_regulator"/>
</dbReference>
<protein>
    <submittedName>
        <fullName evidence="3">Response regulator with CheY-like receiver domain and winged-helix DNA-binding domain protein</fullName>
    </submittedName>
</protein>
<feature type="domain" description="Response regulatory" evidence="2">
    <location>
        <begin position="4"/>
        <end position="130"/>
    </location>
</feature>
<dbReference type="HOGENOM" id="CLU_000445_69_17_0"/>
<dbReference type="InterPro" id="IPR011006">
    <property type="entry name" value="CheY-like_superfamily"/>
</dbReference>
<dbReference type="eggNOG" id="COG0784">
    <property type="taxonomic scope" value="Bacteria"/>
</dbReference>
<dbReference type="SUPFAM" id="SSF52172">
    <property type="entry name" value="CheY-like"/>
    <property type="match status" value="1"/>
</dbReference>
<dbReference type="InterPro" id="IPR001789">
    <property type="entry name" value="Sig_transdc_resp-reg_receiver"/>
</dbReference>
<keyword evidence="4" id="KW-1185">Reference proteome</keyword>
<dbReference type="PANTHER" id="PTHR44520">
    <property type="entry name" value="RESPONSE REGULATOR RCP1-RELATED"/>
    <property type="match status" value="1"/>
</dbReference>
<accession>K9ZZ10</accession>
<dbReference type="KEGG" id="dpd:Deipe_1339"/>
<dbReference type="EMBL" id="CP003382">
    <property type="protein sequence ID" value="AFZ66888.1"/>
    <property type="molecule type" value="Genomic_DNA"/>
</dbReference>
<dbReference type="Gene3D" id="3.40.50.2300">
    <property type="match status" value="1"/>
</dbReference>
<organism evidence="3 4">
    <name type="scientific">Deinococcus peraridilitoris (strain DSM 19664 / LMG 22246 / CIP 109416 / KR-200)</name>
    <dbReference type="NCBI Taxonomy" id="937777"/>
    <lineage>
        <taxon>Bacteria</taxon>
        <taxon>Thermotogati</taxon>
        <taxon>Deinococcota</taxon>
        <taxon>Deinococci</taxon>
        <taxon>Deinococcales</taxon>
        <taxon>Deinococcaceae</taxon>
        <taxon>Deinococcus</taxon>
    </lineage>
</organism>
<evidence type="ECO:0000313" key="3">
    <source>
        <dbReference type="EMBL" id="AFZ66888.1"/>
    </source>
</evidence>
<sequence>MSPYVLLIEDDENAIELTRRAFVQQGRFEVVAFQRGREALDFLRCRGPYQERAPQDPALIILDLGLPDLPGLEILAELKSDEALRVVPVVVLTVSDQPGDQAAAAERGANFFVRKPLRHEEFETTVELIGTFWSRVASTPGRPA</sequence>